<dbReference type="AlphaFoldDB" id="A0A5B6VMA7"/>
<comment type="caution">
    <text evidence="1">The sequence shown here is derived from an EMBL/GenBank/DDBJ whole genome shotgun (WGS) entry which is preliminary data.</text>
</comment>
<dbReference type="Proteomes" id="UP000325315">
    <property type="component" value="Unassembled WGS sequence"/>
</dbReference>
<evidence type="ECO:0000313" key="2">
    <source>
        <dbReference type="Proteomes" id="UP000325315"/>
    </source>
</evidence>
<reference evidence="2" key="1">
    <citation type="journal article" date="2019" name="Plant Biotechnol. J.">
        <title>Genome sequencing of the Australian wild diploid species Gossypium australe highlights disease resistance and delayed gland morphogenesis.</title>
        <authorList>
            <person name="Cai Y."/>
            <person name="Cai X."/>
            <person name="Wang Q."/>
            <person name="Wang P."/>
            <person name="Zhang Y."/>
            <person name="Cai C."/>
            <person name="Xu Y."/>
            <person name="Wang K."/>
            <person name="Zhou Z."/>
            <person name="Wang C."/>
            <person name="Geng S."/>
            <person name="Li B."/>
            <person name="Dong Q."/>
            <person name="Hou Y."/>
            <person name="Wang H."/>
            <person name="Ai P."/>
            <person name="Liu Z."/>
            <person name="Yi F."/>
            <person name="Sun M."/>
            <person name="An G."/>
            <person name="Cheng J."/>
            <person name="Zhang Y."/>
            <person name="Shi Q."/>
            <person name="Xie Y."/>
            <person name="Shi X."/>
            <person name="Chang Y."/>
            <person name="Huang F."/>
            <person name="Chen Y."/>
            <person name="Hong S."/>
            <person name="Mi L."/>
            <person name="Sun Q."/>
            <person name="Zhang L."/>
            <person name="Zhou B."/>
            <person name="Peng R."/>
            <person name="Zhang X."/>
            <person name="Liu F."/>
        </authorList>
    </citation>
    <scope>NUCLEOTIDE SEQUENCE [LARGE SCALE GENOMIC DNA]</scope>
    <source>
        <strain evidence="2">cv. PA1801</strain>
    </source>
</reference>
<protein>
    <submittedName>
        <fullName evidence="1">Uncharacterized protein</fullName>
    </submittedName>
</protein>
<evidence type="ECO:0000313" key="1">
    <source>
        <dbReference type="EMBL" id="KAA3470208.1"/>
    </source>
</evidence>
<keyword evidence="2" id="KW-1185">Reference proteome</keyword>
<dbReference type="EMBL" id="SMMG02000006">
    <property type="protein sequence ID" value="KAA3470208.1"/>
    <property type="molecule type" value="Genomic_DNA"/>
</dbReference>
<accession>A0A5B6VMA7</accession>
<proteinExistence type="predicted"/>
<name>A0A5B6VMA7_9ROSI</name>
<sequence length="84" mass="10122">MVDYWPSCRLSRLGLMIFERNSFWMSLWLVGFNRLKRVKLQILGLTIRLYWWPSLKSASRLRLSTNFLLVFFNPLRFYSGNENG</sequence>
<gene>
    <name evidence="1" type="ORF">EPI10_015936</name>
</gene>
<organism evidence="1 2">
    <name type="scientific">Gossypium australe</name>
    <dbReference type="NCBI Taxonomy" id="47621"/>
    <lineage>
        <taxon>Eukaryota</taxon>
        <taxon>Viridiplantae</taxon>
        <taxon>Streptophyta</taxon>
        <taxon>Embryophyta</taxon>
        <taxon>Tracheophyta</taxon>
        <taxon>Spermatophyta</taxon>
        <taxon>Magnoliopsida</taxon>
        <taxon>eudicotyledons</taxon>
        <taxon>Gunneridae</taxon>
        <taxon>Pentapetalae</taxon>
        <taxon>rosids</taxon>
        <taxon>malvids</taxon>
        <taxon>Malvales</taxon>
        <taxon>Malvaceae</taxon>
        <taxon>Malvoideae</taxon>
        <taxon>Gossypium</taxon>
    </lineage>
</organism>